<dbReference type="GO" id="GO:0009055">
    <property type="term" value="F:electron transfer activity"/>
    <property type="evidence" value="ECO:0007669"/>
    <property type="project" value="TreeGrafter"/>
</dbReference>
<dbReference type="PANTHER" id="PTHR38689:SF1">
    <property type="entry name" value="SUCCINATE DEHYDROGENASE HYDROPHOBIC MEMBRANE ANCHOR SUBUNIT"/>
    <property type="match status" value="1"/>
</dbReference>
<dbReference type="CDD" id="cd03494">
    <property type="entry name" value="SQR_TypeC_SdhD"/>
    <property type="match status" value="1"/>
</dbReference>
<dbReference type="InterPro" id="IPR000701">
    <property type="entry name" value="SuccDH_FuR_B_TM-su"/>
</dbReference>
<dbReference type="eggNOG" id="COG2142">
    <property type="taxonomic scope" value="Bacteria"/>
</dbReference>
<comment type="function">
    <text evidence="1 16">Membrane-anchoring subunit of succinate dehydrogenase (SDH).</text>
</comment>
<proteinExistence type="predicted"/>
<dbReference type="InterPro" id="IPR034804">
    <property type="entry name" value="SQR/QFR_C/D"/>
</dbReference>
<evidence type="ECO:0000256" key="6">
    <source>
        <dbReference type="ARBA" id="ARBA00022475"/>
    </source>
</evidence>
<gene>
    <name evidence="20" type="ORF">A1QC_02435</name>
</gene>
<comment type="cofactor">
    <cofactor evidence="18">
        <name>heme</name>
        <dbReference type="ChEBI" id="CHEBI:30413"/>
    </cofactor>
    <text evidence="18">The heme is bound between the two transmembrane subunits.</text>
</comment>
<evidence type="ECO:0000256" key="18">
    <source>
        <dbReference type="PIRSR" id="PIRSR000169-2"/>
    </source>
</evidence>
<keyword evidence="12 16" id="KW-0249">Electron transport</keyword>
<keyword evidence="15 16" id="KW-0472">Membrane</keyword>
<dbReference type="GO" id="GO:0020037">
    <property type="term" value="F:heme binding"/>
    <property type="evidence" value="ECO:0007669"/>
    <property type="project" value="InterPro"/>
</dbReference>
<name>A0A1E5E0S1_9VIBR</name>
<dbReference type="STRING" id="1188252.A1QC_02435"/>
<keyword evidence="7 16" id="KW-0997">Cell inner membrane</keyword>
<evidence type="ECO:0000256" key="8">
    <source>
        <dbReference type="ARBA" id="ARBA00022532"/>
    </source>
</evidence>
<dbReference type="InterPro" id="IPR014312">
    <property type="entry name" value="Succ_DH_anchor"/>
</dbReference>
<evidence type="ECO:0000256" key="3">
    <source>
        <dbReference type="ARBA" id="ARBA00005163"/>
    </source>
</evidence>
<keyword evidence="14 18" id="KW-0408">Iron</keyword>
<dbReference type="GO" id="GO:0017004">
    <property type="term" value="P:cytochrome complex assembly"/>
    <property type="evidence" value="ECO:0007669"/>
    <property type="project" value="TreeGrafter"/>
</dbReference>
<dbReference type="PANTHER" id="PTHR38689">
    <property type="entry name" value="SUCCINATE DEHYDROGENASE HYDROPHOBIC MEMBRANE ANCHOR SUBUNIT"/>
    <property type="match status" value="1"/>
</dbReference>
<dbReference type="PIRSF" id="PIRSF000169">
    <property type="entry name" value="SDH_D"/>
    <property type="match status" value="1"/>
</dbReference>
<feature type="transmembrane region" description="Helical" evidence="19">
    <location>
        <begin position="21"/>
        <end position="39"/>
    </location>
</feature>
<dbReference type="GO" id="GO:0006099">
    <property type="term" value="P:tricarboxylic acid cycle"/>
    <property type="evidence" value="ECO:0007669"/>
    <property type="project" value="UniProtKB-UniRule"/>
</dbReference>
<dbReference type="AlphaFoldDB" id="A0A1E5E0S1"/>
<keyword evidence="8 16" id="KW-0816">Tricarboxylic acid cycle</keyword>
<keyword evidence="21" id="KW-1185">Reference proteome</keyword>
<evidence type="ECO:0000256" key="2">
    <source>
        <dbReference type="ARBA" id="ARBA00004429"/>
    </source>
</evidence>
<comment type="pathway">
    <text evidence="3 16">Carbohydrate metabolism; tricarboxylic acid cycle.</text>
</comment>
<evidence type="ECO:0000256" key="14">
    <source>
        <dbReference type="ARBA" id="ARBA00023004"/>
    </source>
</evidence>
<dbReference type="RefSeq" id="WP_017025976.1">
    <property type="nucleotide sequence ID" value="NZ_AJYK02000082.1"/>
</dbReference>
<accession>A0A1E5E0S1</accession>
<keyword evidence="6 16" id="KW-1003">Cell membrane</keyword>
<organism evidence="20 21">
    <name type="scientific">Vibrio rumoiensis 1S-45</name>
    <dbReference type="NCBI Taxonomy" id="1188252"/>
    <lineage>
        <taxon>Bacteria</taxon>
        <taxon>Pseudomonadati</taxon>
        <taxon>Pseudomonadota</taxon>
        <taxon>Gammaproteobacteria</taxon>
        <taxon>Vibrionales</taxon>
        <taxon>Vibrionaceae</taxon>
        <taxon>Vibrio</taxon>
    </lineage>
</organism>
<evidence type="ECO:0000256" key="13">
    <source>
        <dbReference type="ARBA" id="ARBA00022989"/>
    </source>
</evidence>
<feature type="binding site" evidence="17">
    <location>
        <position position="83"/>
    </location>
    <ligand>
        <name>a ubiquinone</name>
        <dbReference type="ChEBI" id="CHEBI:16389"/>
    </ligand>
</feature>
<dbReference type="UniPathway" id="UPA00223"/>
<evidence type="ECO:0000256" key="5">
    <source>
        <dbReference type="ARBA" id="ARBA00022448"/>
    </source>
</evidence>
<dbReference type="SUPFAM" id="SSF81343">
    <property type="entry name" value="Fumarate reductase respiratory complex transmembrane subunits"/>
    <property type="match status" value="1"/>
</dbReference>
<dbReference type="EMBL" id="AJYK02000082">
    <property type="protein sequence ID" value="OEF24029.1"/>
    <property type="molecule type" value="Genomic_DNA"/>
</dbReference>
<keyword evidence="11 18" id="KW-0479">Metal-binding</keyword>
<dbReference type="Gene3D" id="1.20.1300.10">
    <property type="entry name" value="Fumarate reductase/succinate dehydrogenase, transmembrane subunit"/>
    <property type="match status" value="1"/>
</dbReference>
<evidence type="ECO:0000256" key="4">
    <source>
        <dbReference type="ARBA" id="ARBA00019425"/>
    </source>
</evidence>
<evidence type="ECO:0000256" key="9">
    <source>
        <dbReference type="ARBA" id="ARBA00022617"/>
    </source>
</evidence>
<evidence type="ECO:0000256" key="11">
    <source>
        <dbReference type="ARBA" id="ARBA00022723"/>
    </source>
</evidence>
<dbReference type="Proteomes" id="UP000094070">
    <property type="component" value="Unassembled WGS sequence"/>
</dbReference>
<keyword evidence="10 19" id="KW-0812">Transmembrane</keyword>
<feature type="transmembrane region" description="Helical" evidence="19">
    <location>
        <begin position="92"/>
        <end position="113"/>
    </location>
</feature>
<dbReference type="GO" id="GO:0046872">
    <property type="term" value="F:metal ion binding"/>
    <property type="evidence" value="ECO:0007669"/>
    <property type="project" value="UniProtKB-KW"/>
</dbReference>
<evidence type="ECO:0000313" key="21">
    <source>
        <dbReference type="Proteomes" id="UP000094070"/>
    </source>
</evidence>
<keyword evidence="9 18" id="KW-0349">Heme</keyword>
<evidence type="ECO:0000256" key="12">
    <source>
        <dbReference type="ARBA" id="ARBA00022982"/>
    </source>
</evidence>
<evidence type="ECO:0000256" key="1">
    <source>
        <dbReference type="ARBA" id="ARBA00004050"/>
    </source>
</evidence>
<keyword evidence="13 19" id="KW-1133">Transmembrane helix</keyword>
<evidence type="ECO:0000256" key="15">
    <source>
        <dbReference type="ARBA" id="ARBA00023136"/>
    </source>
</evidence>
<reference evidence="20 21" key="1">
    <citation type="journal article" date="2012" name="Science">
        <title>Ecological populations of bacteria act as socially cohesive units of antibiotic production and resistance.</title>
        <authorList>
            <person name="Cordero O.X."/>
            <person name="Wildschutte H."/>
            <person name="Kirkup B."/>
            <person name="Proehl S."/>
            <person name="Ngo L."/>
            <person name="Hussain F."/>
            <person name="Le Roux F."/>
            <person name="Mincer T."/>
            <person name="Polz M.F."/>
        </authorList>
    </citation>
    <scope>NUCLEOTIDE SEQUENCE [LARGE SCALE GENOMIC DNA]</scope>
    <source>
        <strain evidence="20 21">1S-45</strain>
    </source>
</reference>
<evidence type="ECO:0000313" key="20">
    <source>
        <dbReference type="EMBL" id="OEF24029.1"/>
    </source>
</evidence>
<evidence type="ECO:0000256" key="19">
    <source>
        <dbReference type="SAM" id="Phobius"/>
    </source>
</evidence>
<keyword evidence="5 16" id="KW-0813">Transport</keyword>
<comment type="subcellular location">
    <subcellularLocation>
        <location evidence="2 16">Cell inner membrane</location>
        <topology evidence="2 16">Multi-pass membrane protein</topology>
    </subcellularLocation>
</comment>
<sequence length="115" mass="13059">MVKHISSFGRNGVHDYLLIRATGIIMALYTVYMMCFFAFGPDINYLTWHSFFGGTVTKVFTMIALLCVLVHAWIGLWQVLTDYVKPALIRSLLQLAVIVTLVAYFFSGLFILWGV</sequence>
<evidence type="ECO:0000256" key="17">
    <source>
        <dbReference type="PIRSR" id="PIRSR000169-1"/>
    </source>
</evidence>
<feature type="binding site" description="axial binding residue" evidence="18">
    <location>
        <position position="71"/>
    </location>
    <ligand>
        <name>heme</name>
        <dbReference type="ChEBI" id="CHEBI:30413"/>
        <note>ligand shared with second transmembrane subunit</note>
    </ligand>
    <ligandPart>
        <name>Fe</name>
        <dbReference type="ChEBI" id="CHEBI:18248"/>
    </ligandPart>
</feature>
<protein>
    <recommendedName>
        <fullName evidence="4 16">Succinate dehydrogenase hydrophobic membrane anchor subunit</fullName>
    </recommendedName>
</protein>
<feature type="transmembrane region" description="Helical" evidence="19">
    <location>
        <begin position="59"/>
        <end position="80"/>
    </location>
</feature>
<dbReference type="GO" id="GO:0005886">
    <property type="term" value="C:plasma membrane"/>
    <property type="evidence" value="ECO:0007669"/>
    <property type="project" value="UniProtKB-SubCell"/>
</dbReference>
<dbReference type="Pfam" id="PF01127">
    <property type="entry name" value="Sdh_cyt"/>
    <property type="match status" value="1"/>
</dbReference>
<evidence type="ECO:0000256" key="10">
    <source>
        <dbReference type="ARBA" id="ARBA00022692"/>
    </source>
</evidence>
<evidence type="ECO:0000256" key="16">
    <source>
        <dbReference type="PIRNR" id="PIRNR000169"/>
    </source>
</evidence>
<dbReference type="OrthoDB" id="5612767at2"/>
<evidence type="ECO:0000256" key="7">
    <source>
        <dbReference type="ARBA" id="ARBA00022519"/>
    </source>
</evidence>
<comment type="caution">
    <text evidence="20">The sequence shown here is derived from an EMBL/GenBank/DDBJ whole genome shotgun (WGS) entry which is preliminary data.</text>
</comment>
<dbReference type="NCBIfam" id="TIGR02968">
    <property type="entry name" value="succ_dehyd_anc"/>
    <property type="match status" value="1"/>
</dbReference>